<protein>
    <submittedName>
        <fullName evidence="2">Uncharacterized protein</fullName>
    </submittedName>
</protein>
<organism evidence="2 3">
    <name type="scientific">Candidatus Lloydbacteria bacterium RIFCSPHIGHO2_02_FULL_50_13</name>
    <dbReference type="NCBI Taxonomy" id="1798661"/>
    <lineage>
        <taxon>Bacteria</taxon>
        <taxon>Candidatus Lloydiibacteriota</taxon>
    </lineage>
</organism>
<reference evidence="2 3" key="1">
    <citation type="journal article" date="2016" name="Nat. Commun.">
        <title>Thousands of microbial genomes shed light on interconnected biogeochemical processes in an aquifer system.</title>
        <authorList>
            <person name="Anantharaman K."/>
            <person name="Brown C.T."/>
            <person name="Hug L.A."/>
            <person name="Sharon I."/>
            <person name="Castelle C.J."/>
            <person name="Probst A.J."/>
            <person name="Thomas B.C."/>
            <person name="Singh A."/>
            <person name="Wilkins M.J."/>
            <person name="Karaoz U."/>
            <person name="Brodie E.L."/>
            <person name="Williams K.H."/>
            <person name="Hubbard S.S."/>
            <person name="Banfield J.F."/>
        </authorList>
    </citation>
    <scope>NUCLEOTIDE SEQUENCE [LARGE SCALE GENOMIC DNA]</scope>
</reference>
<evidence type="ECO:0000256" key="1">
    <source>
        <dbReference type="SAM" id="Phobius"/>
    </source>
</evidence>
<keyword evidence="1" id="KW-0472">Membrane</keyword>
<evidence type="ECO:0000313" key="3">
    <source>
        <dbReference type="Proteomes" id="UP000177996"/>
    </source>
</evidence>
<proteinExistence type="predicted"/>
<dbReference type="EMBL" id="MHLL01000021">
    <property type="protein sequence ID" value="OGZ09441.1"/>
    <property type="molecule type" value="Genomic_DNA"/>
</dbReference>
<keyword evidence="1" id="KW-1133">Transmembrane helix</keyword>
<evidence type="ECO:0000313" key="2">
    <source>
        <dbReference type="EMBL" id="OGZ09441.1"/>
    </source>
</evidence>
<gene>
    <name evidence="2" type="ORF">A3D65_02845</name>
</gene>
<sequence>METSTLLLISVFVAGVWLWAGVAYAHFMFTNFPPAAHFHPVSRSIAWLVCVAFFPAFMLATKAEIGQIYPSRS</sequence>
<accession>A0A1G2D958</accession>
<feature type="transmembrane region" description="Helical" evidence="1">
    <location>
        <begin position="7"/>
        <end position="25"/>
    </location>
</feature>
<keyword evidence="1" id="KW-0812">Transmembrane</keyword>
<dbReference type="Proteomes" id="UP000177996">
    <property type="component" value="Unassembled WGS sequence"/>
</dbReference>
<comment type="caution">
    <text evidence="2">The sequence shown here is derived from an EMBL/GenBank/DDBJ whole genome shotgun (WGS) entry which is preliminary data.</text>
</comment>
<dbReference type="AlphaFoldDB" id="A0A1G2D958"/>
<feature type="transmembrane region" description="Helical" evidence="1">
    <location>
        <begin position="45"/>
        <end position="63"/>
    </location>
</feature>
<name>A0A1G2D958_9BACT</name>